<dbReference type="EMBL" id="CYGY02000035">
    <property type="protein sequence ID" value="SIT43419.1"/>
    <property type="molecule type" value="Genomic_DNA"/>
</dbReference>
<comment type="caution">
    <text evidence="2">The sequence shown here is derived from an EMBL/GenBank/DDBJ whole genome shotgun (WGS) entry which is preliminary data.</text>
</comment>
<dbReference type="AlphaFoldDB" id="A0A1N7S7S2"/>
<reference evidence="2" key="1">
    <citation type="submission" date="2016-12" db="EMBL/GenBank/DDBJ databases">
        <authorList>
            <person name="Moulin L."/>
        </authorList>
    </citation>
    <scope>NUCLEOTIDE SEQUENCE [LARGE SCALE GENOMIC DNA]</scope>
    <source>
        <strain evidence="2">STM 7183</strain>
    </source>
</reference>
<feature type="compositionally biased region" description="Polar residues" evidence="1">
    <location>
        <begin position="17"/>
        <end position="29"/>
    </location>
</feature>
<keyword evidence="3" id="KW-1185">Reference proteome</keyword>
<protein>
    <submittedName>
        <fullName evidence="2">Uncharacterized protein</fullName>
    </submittedName>
</protein>
<organism evidence="2 3">
    <name type="scientific">Paraburkholderia piptadeniae</name>
    <dbReference type="NCBI Taxonomy" id="1701573"/>
    <lineage>
        <taxon>Bacteria</taxon>
        <taxon>Pseudomonadati</taxon>
        <taxon>Pseudomonadota</taxon>
        <taxon>Betaproteobacteria</taxon>
        <taxon>Burkholderiales</taxon>
        <taxon>Burkholderiaceae</taxon>
        <taxon>Paraburkholderia</taxon>
    </lineage>
</organism>
<feature type="compositionally biased region" description="Polar residues" evidence="1">
    <location>
        <begin position="83"/>
        <end position="112"/>
    </location>
</feature>
<dbReference type="RefSeq" id="WP_087735774.1">
    <property type="nucleotide sequence ID" value="NZ_CYGY02000035.1"/>
</dbReference>
<gene>
    <name evidence="2" type="ORF">BN2476_350091</name>
</gene>
<feature type="region of interest" description="Disordered" evidence="1">
    <location>
        <begin position="1"/>
        <end position="112"/>
    </location>
</feature>
<evidence type="ECO:0000256" key="1">
    <source>
        <dbReference type="SAM" id="MobiDB-lite"/>
    </source>
</evidence>
<dbReference type="OrthoDB" id="8852824at2"/>
<evidence type="ECO:0000313" key="3">
    <source>
        <dbReference type="Proteomes" id="UP000195569"/>
    </source>
</evidence>
<feature type="compositionally biased region" description="Basic and acidic residues" evidence="1">
    <location>
        <begin position="31"/>
        <end position="78"/>
    </location>
</feature>
<evidence type="ECO:0000313" key="2">
    <source>
        <dbReference type="EMBL" id="SIT43419.1"/>
    </source>
</evidence>
<proteinExistence type="predicted"/>
<accession>A0A1N7S7S2</accession>
<name>A0A1N7S7S2_9BURK</name>
<dbReference type="Proteomes" id="UP000195569">
    <property type="component" value="Unassembled WGS sequence"/>
</dbReference>
<sequence length="112" mass="12458">MKTSQQHATGDDHQRQTQRPEGNDNSSSPDRPFEDKAAPLPHENDQSAGSQEEHEPRGVGKQAHRDLEHGLEDTDLRGGSDYQARTQNDANVNRNSATRGKQDTSTTQGKRR</sequence>